<accession>X1RSH5</accession>
<feature type="non-terminal residue" evidence="1">
    <location>
        <position position="156"/>
    </location>
</feature>
<dbReference type="AlphaFoldDB" id="X1RSH5"/>
<dbReference type="EMBL" id="BARW01009696">
    <property type="protein sequence ID" value="GAI83598.1"/>
    <property type="molecule type" value="Genomic_DNA"/>
</dbReference>
<protein>
    <submittedName>
        <fullName evidence="1">Uncharacterized protein</fullName>
    </submittedName>
</protein>
<comment type="caution">
    <text evidence="1">The sequence shown here is derived from an EMBL/GenBank/DDBJ whole genome shotgun (WGS) entry which is preliminary data.</text>
</comment>
<name>X1RSH5_9ZZZZ</name>
<reference evidence="1" key="1">
    <citation type="journal article" date="2014" name="Front. Microbiol.">
        <title>High frequency of phylogenetically diverse reductive dehalogenase-homologous genes in deep subseafloor sedimentary metagenomes.</title>
        <authorList>
            <person name="Kawai M."/>
            <person name="Futagami T."/>
            <person name="Toyoda A."/>
            <person name="Takaki Y."/>
            <person name="Nishi S."/>
            <person name="Hori S."/>
            <person name="Arai W."/>
            <person name="Tsubouchi T."/>
            <person name="Morono Y."/>
            <person name="Uchiyama I."/>
            <person name="Ito T."/>
            <person name="Fujiyama A."/>
            <person name="Inagaki F."/>
            <person name="Takami H."/>
        </authorList>
    </citation>
    <scope>NUCLEOTIDE SEQUENCE</scope>
    <source>
        <strain evidence="1">Expedition CK06-06</strain>
    </source>
</reference>
<gene>
    <name evidence="1" type="ORF">S12H4_19396</name>
</gene>
<evidence type="ECO:0000313" key="1">
    <source>
        <dbReference type="EMBL" id="GAI83598.1"/>
    </source>
</evidence>
<sequence length="156" mass="18486">MTLYNEPDAELIKEVYARFGLAYYESECLHRELCIILAFTSFQSKLNITRPRIEEKLVHAFSLILGQVKDALKHILPDVLYSKLEYVVEQRNFLAHHFWFERIHLMFSTKGLRQMLKDLSVLSELFSKFDEQVSDYSKSKLCQFDLTDEMLQKLLN</sequence>
<proteinExistence type="predicted"/>
<organism evidence="1">
    <name type="scientific">marine sediment metagenome</name>
    <dbReference type="NCBI Taxonomy" id="412755"/>
    <lineage>
        <taxon>unclassified sequences</taxon>
        <taxon>metagenomes</taxon>
        <taxon>ecological metagenomes</taxon>
    </lineage>
</organism>